<reference evidence="2 3" key="1">
    <citation type="submission" date="2020-04" db="EMBL/GenBank/DDBJ databases">
        <title>Whole-genome sequencing of Vibrio spp. from China reveals different genetic environments of blaCTX-M-14 among diverse lineages.</title>
        <authorList>
            <person name="Zheng Z."/>
            <person name="Ye L."/>
            <person name="Chen S."/>
        </authorList>
    </citation>
    <scope>NUCLEOTIDE SEQUENCE [LARGE SCALE GENOMIC DNA]</scope>
    <source>
        <strain evidence="2 3">Vb1636</strain>
    </source>
</reference>
<keyword evidence="1" id="KW-0732">Signal</keyword>
<dbReference type="RefSeq" id="WP_064369428.1">
    <property type="nucleotide sequence ID" value="NZ_AP023186.1"/>
</dbReference>
<evidence type="ECO:0000256" key="1">
    <source>
        <dbReference type="SAM" id="SignalP"/>
    </source>
</evidence>
<dbReference type="InterPro" id="IPR016879">
    <property type="entry name" value="UCP028299"/>
</dbReference>
<dbReference type="Pfam" id="PF11777">
    <property type="entry name" value="DUF3316"/>
    <property type="match status" value="1"/>
</dbReference>
<organism evidence="2 3">
    <name type="scientific">Vibrio alginolyticus</name>
    <dbReference type="NCBI Taxonomy" id="663"/>
    <lineage>
        <taxon>Bacteria</taxon>
        <taxon>Pseudomonadati</taxon>
        <taxon>Pseudomonadota</taxon>
        <taxon>Gammaproteobacteria</taxon>
        <taxon>Vibrionales</taxon>
        <taxon>Vibrionaceae</taxon>
        <taxon>Vibrio</taxon>
    </lineage>
</organism>
<feature type="signal peptide" evidence="1">
    <location>
        <begin position="1"/>
        <end position="22"/>
    </location>
</feature>
<accession>A0A7H8DWZ0</accession>
<name>A0A7H8DWZ0_VIBAL</name>
<dbReference type="AlphaFoldDB" id="A0A7H8DWZ0"/>
<sequence>MKRLTTLASTIALIAAPSMALAGGYHWTNDTETIHGDVMDSKQAAYEMGRDMIQSYQNKSSGQLRDEFTSLTTYVDRQSFSITDSKVMVNEFLQSDGQVVYQPILNVQYEYRMRDTGKY</sequence>
<gene>
    <name evidence="2" type="ORF">HKB35_11025</name>
</gene>
<proteinExistence type="predicted"/>
<dbReference type="PIRSF" id="PIRSF028299">
    <property type="entry name" value="UCP028299"/>
    <property type="match status" value="1"/>
</dbReference>
<evidence type="ECO:0000313" key="2">
    <source>
        <dbReference type="EMBL" id="NMR74153.1"/>
    </source>
</evidence>
<feature type="chain" id="PRO_5041099898" evidence="1">
    <location>
        <begin position="23"/>
        <end position="119"/>
    </location>
</feature>
<protein>
    <submittedName>
        <fullName evidence="2">DUF3316 domain-containing protein</fullName>
    </submittedName>
</protein>
<dbReference type="Proteomes" id="UP000565155">
    <property type="component" value="Unassembled WGS sequence"/>
</dbReference>
<comment type="caution">
    <text evidence="2">The sequence shown here is derived from an EMBL/GenBank/DDBJ whole genome shotgun (WGS) entry which is preliminary data.</text>
</comment>
<evidence type="ECO:0000313" key="3">
    <source>
        <dbReference type="Proteomes" id="UP000565155"/>
    </source>
</evidence>
<dbReference type="EMBL" id="JABCMA010000009">
    <property type="protein sequence ID" value="NMR74153.1"/>
    <property type="molecule type" value="Genomic_DNA"/>
</dbReference>